<dbReference type="OrthoDB" id="9793083at2"/>
<sequence>MQVIKNGNVTLHVQQDGPRDGRVVMFGNSLGSDLRVWDALVPLLPNLHLVRFDKRGHGLSDCPTGPYTIEMLADDAAAVADALGLQDITFVGLSIGGLIGQELATSRPDLIKALVLMDTASKIGNDEMWQTRINAIRDGGLLPLADAILPRWFAKSYIANNPELALWRNMLTRTPAEGYIACCQAINAADLTDKTRALTIPVTTMAGVEDGSTPPDIVRATSDLCGAPFHLIDDASHLPCVEKPEVVAKIIYEFLAKTA</sequence>
<dbReference type="InterPro" id="IPR050266">
    <property type="entry name" value="AB_hydrolase_sf"/>
</dbReference>
<dbReference type="InterPro" id="IPR029058">
    <property type="entry name" value="AB_hydrolase_fold"/>
</dbReference>
<proteinExistence type="predicted"/>
<feature type="domain" description="AB hydrolase-1" evidence="2">
    <location>
        <begin position="35"/>
        <end position="249"/>
    </location>
</feature>
<gene>
    <name evidence="3" type="ORF">BVC71_14155</name>
</gene>
<keyword evidence="1" id="KW-0378">Hydrolase</keyword>
<dbReference type="InterPro" id="IPR000073">
    <property type="entry name" value="AB_hydrolase_1"/>
</dbReference>
<evidence type="ECO:0000256" key="1">
    <source>
        <dbReference type="ARBA" id="ARBA00022801"/>
    </source>
</evidence>
<dbReference type="GO" id="GO:0042952">
    <property type="term" value="P:beta-ketoadipate pathway"/>
    <property type="evidence" value="ECO:0007669"/>
    <property type="project" value="InterPro"/>
</dbReference>
<evidence type="ECO:0000259" key="2">
    <source>
        <dbReference type="Pfam" id="PF12697"/>
    </source>
</evidence>
<dbReference type="Pfam" id="PF12697">
    <property type="entry name" value="Abhydrolase_6"/>
    <property type="match status" value="1"/>
</dbReference>
<evidence type="ECO:0000313" key="4">
    <source>
        <dbReference type="Proteomes" id="UP000194664"/>
    </source>
</evidence>
<dbReference type="Proteomes" id="UP000194664">
    <property type="component" value="Unassembled WGS sequence"/>
</dbReference>
<organism evidence="3 4">
    <name type="scientific">Marivivens niveibacter</name>
    <dbReference type="NCBI Taxonomy" id="1930667"/>
    <lineage>
        <taxon>Bacteria</taxon>
        <taxon>Pseudomonadati</taxon>
        <taxon>Pseudomonadota</taxon>
        <taxon>Alphaproteobacteria</taxon>
        <taxon>Rhodobacterales</taxon>
        <taxon>Paracoccaceae</taxon>
        <taxon>Marivivens group</taxon>
        <taxon>Marivivens</taxon>
    </lineage>
</organism>
<dbReference type="GO" id="GO:0047570">
    <property type="term" value="F:3-oxoadipate enol-lactonase activity"/>
    <property type="evidence" value="ECO:0007669"/>
    <property type="project" value="InterPro"/>
</dbReference>
<dbReference type="EMBL" id="MSPP01000006">
    <property type="protein sequence ID" value="OUD08311.1"/>
    <property type="molecule type" value="Genomic_DNA"/>
</dbReference>
<dbReference type="InterPro" id="IPR026968">
    <property type="entry name" value="PcaD/CatD"/>
</dbReference>
<dbReference type="PRINTS" id="PR00111">
    <property type="entry name" value="ABHYDROLASE"/>
</dbReference>
<comment type="caution">
    <text evidence="3">The sequence shown here is derived from an EMBL/GenBank/DDBJ whole genome shotgun (WGS) entry which is preliminary data.</text>
</comment>
<dbReference type="PANTHER" id="PTHR43798:SF31">
    <property type="entry name" value="AB HYDROLASE SUPERFAMILY PROTEIN YCLE"/>
    <property type="match status" value="1"/>
</dbReference>
<protein>
    <submittedName>
        <fullName evidence="3">3-oxoadipate enol-lactonase</fullName>
    </submittedName>
</protein>
<dbReference type="SUPFAM" id="SSF53474">
    <property type="entry name" value="alpha/beta-Hydrolases"/>
    <property type="match status" value="1"/>
</dbReference>
<accession>A0A251WVM5</accession>
<dbReference type="GO" id="GO:0016020">
    <property type="term" value="C:membrane"/>
    <property type="evidence" value="ECO:0007669"/>
    <property type="project" value="TreeGrafter"/>
</dbReference>
<name>A0A251WVM5_9RHOB</name>
<evidence type="ECO:0000313" key="3">
    <source>
        <dbReference type="EMBL" id="OUD08311.1"/>
    </source>
</evidence>
<dbReference type="NCBIfam" id="TIGR02427">
    <property type="entry name" value="protocat_pcaD"/>
    <property type="match status" value="1"/>
</dbReference>
<dbReference type="PANTHER" id="PTHR43798">
    <property type="entry name" value="MONOACYLGLYCEROL LIPASE"/>
    <property type="match status" value="1"/>
</dbReference>
<dbReference type="AlphaFoldDB" id="A0A251WVM5"/>
<dbReference type="Gene3D" id="3.40.50.1820">
    <property type="entry name" value="alpha/beta hydrolase"/>
    <property type="match status" value="1"/>
</dbReference>
<reference evidence="3 4" key="1">
    <citation type="submission" date="2016-12" db="EMBL/GenBank/DDBJ databases">
        <title>The draft genome sequence of HSLHS2.</title>
        <authorList>
            <person name="Hu D."/>
            <person name="Wang L."/>
            <person name="Shao Z."/>
        </authorList>
    </citation>
    <scope>NUCLEOTIDE SEQUENCE [LARGE SCALE GENOMIC DNA]</scope>
    <source>
        <strain evidence="3">MCCC 1A06712</strain>
    </source>
</reference>
<keyword evidence="4" id="KW-1185">Reference proteome</keyword>